<gene>
    <name evidence="1" type="ORF">ACFO4O_00070</name>
</gene>
<protein>
    <submittedName>
        <fullName evidence="1">Transposase</fullName>
    </submittedName>
</protein>
<accession>A0ABV9LQZ4</accession>
<sequence length="47" mass="5354">MSRGTRYTDEFKREAVNQVTVHGYSVNDVADIDQGYVQKLFMIGVKS</sequence>
<dbReference type="Pfam" id="PF01527">
    <property type="entry name" value="HTH_Tnp_1"/>
    <property type="match status" value="1"/>
</dbReference>
<dbReference type="InterPro" id="IPR002514">
    <property type="entry name" value="Transposase_8"/>
</dbReference>
<reference evidence="2" key="1">
    <citation type="journal article" date="2019" name="Int. J. Syst. Evol. Microbiol.">
        <title>The Global Catalogue of Microorganisms (GCM) 10K type strain sequencing project: providing services to taxonomists for standard genome sequencing and annotation.</title>
        <authorList>
            <consortium name="The Broad Institute Genomics Platform"/>
            <consortium name="The Broad Institute Genome Sequencing Center for Infectious Disease"/>
            <person name="Wu L."/>
            <person name="Ma J."/>
        </authorList>
    </citation>
    <scope>NUCLEOTIDE SEQUENCE [LARGE SCALE GENOMIC DNA]</scope>
    <source>
        <strain evidence="2">KACC 12507</strain>
    </source>
</reference>
<dbReference type="RefSeq" id="WP_382405141.1">
    <property type="nucleotide sequence ID" value="NZ_JBHSGU010000001.1"/>
</dbReference>
<name>A0ABV9LQZ4_9ALTE</name>
<dbReference type="Proteomes" id="UP001595897">
    <property type="component" value="Unassembled WGS sequence"/>
</dbReference>
<evidence type="ECO:0000313" key="1">
    <source>
        <dbReference type="EMBL" id="MFC4698554.1"/>
    </source>
</evidence>
<evidence type="ECO:0000313" key="2">
    <source>
        <dbReference type="Proteomes" id="UP001595897"/>
    </source>
</evidence>
<proteinExistence type="predicted"/>
<dbReference type="SUPFAM" id="SSF48295">
    <property type="entry name" value="TrpR-like"/>
    <property type="match status" value="1"/>
</dbReference>
<dbReference type="InterPro" id="IPR010921">
    <property type="entry name" value="Trp_repressor/repl_initiator"/>
</dbReference>
<organism evidence="1 2">
    <name type="scientific">Glaciecola siphonariae</name>
    <dbReference type="NCBI Taxonomy" id="521012"/>
    <lineage>
        <taxon>Bacteria</taxon>
        <taxon>Pseudomonadati</taxon>
        <taxon>Pseudomonadota</taxon>
        <taxon>Gammaproteobacteria</taxon>
        <taxon>Alteromonadales</taxon>
        <taxon>Alteromonadaceae</taxon>
        <taxon>Glaciecola</taxon>
    </lineage>
</organism>
<dbReference type="EMBL" id="JBHSGU010000001">
    <property type="protein sequence ID" value="MFC4698554.1"/>
    <property type="molecule type" value="Genomic_DNA"/>
</dbReference>
<comment type="caution">
    <text evidence="1">The sequence shown here is derived from an EMBL/GenBank/DDBJ whole genome shotgun (WGS) entry which is preliminary data.</text>
</comment>
<keyword evidence="2" id="KW-1185">Reference proteome</keyword>